<dbReference type="SMART" id="SM00341">
    <property type="entry name" value="HRDC"/>
    <property type="match status" value="1"/>
</dbReference>
<dbReference type="PROSITE" id="PS50967">
    <property type="entry name" value="HRDC"/>
    <property type="match status" value="1"/>
</dbReference>
<dbReference type="InterPro" id="IPR044876">
    <property type="entry name" value="HRDC_dom_sf"/>
</dbReference>
<dbReference type="InterPro" id="IPR002121">
    <property type="entry name" value="HRDC_dom"/>
</dbReference>
<dbReference type="EMBL" id="JAUQTA010000001">
    <property type="protein sequence ID" value="MDO7868752.1"/>
    <property type="molecule type" value="Genomic_DNA"/>
</dbReference>
<name>A0ABT9B1L7_9ACTN</name>
<dbReference type="InterPro" id="IPR010997">
    <property type="entry name" value="HRDC-like_sf"/>
</dbReference>
<protein>
    <submittedName>
        <fullName evidence="2">HRDC domain-containing protein</fullName>
    </submittedName>
</protein>
<dbReference type="Pfam" id="PF01612">
    <property type="entry name" value="DNA_pol_A_exo1"/>
    <property type="match status" value="1"/>
</dbReference>
<dbReference type="InterPro" id="IPR051086">
    <property type="entry name" value="RNase_D-like"/>
</dbReference>
<dbReference type="InterPro" id="IPR012337">
    <property type="entry name" value="RNaseH-like_sf"/>
</dbReference>
<sequence>MTDSEPTTGTPGADDEIVEAAPAPLLTLRDGLTPVIETDEALTAYAAALAAGTGPVAIDAERASGYRYSARAYLVQLRREGAGTALVDPIGLDMAPLIAALEGTEWILHAATQDLACLAEIGLRPASLFDTELAGRLLGYPRVGLATLVEELLGQRMRKEHSAADWSKRPLPESWLEYAALDVEVLVELRALMATALEEAGKAEWARQEFEHLLGFTPTVRVDPWRRTSQMHRVRSRHGLAAVKLLWEARNEIAAERDVTPGKIIPDSAIVEAAIAMPHDRAALLAIKGFHGRGAERYSTRWVAAIREAAALPESALPPRTLRGDGPPVPRAWAEKDPVAARRLAIARDAITALGEKVNTPVEQLLTPDFLRRLLWTPPRTRQPEELLDAVGEQLAAYGARPWQVELTAPLLRDAIIAGDVEPPA</sequence>
<feature type="domain" description="HRDC" evidence="1">
    <location>
        <begin position="236"/>
        <end position="316"/>
    </location>
</feature>
<keyword evidence="3" id="KW-1185">Reference proteome</keyword>
<proteinExistence type="predicted"/>
<dbReference type="SUPFAM" id="SSF47819">
    <property type="entry name" value="HRDC-like"/>
    <property type="match status" value="1"/>
</dbReference>
<dbReference type="InterPro" id="IPR002562">
    <property type="entry name" value="3'-5'_exonuclease_dom"/>
</dbReference>
<reference evidence="2 3" key="1">
    <citation type="submission" date="2023-07" db="EMBL/GenBank/DDBJ databases">
        <title>Nocardioides sp. nov WY-20 isolated from soil.</title>
        <authorList>
            <person name="Liu B."/>
            <person name="Wan Y."/>
        </authorList>
    </citation>
    <scope>NUCLEOTIDE SEQUENCE [LARGE SCALE GENOMIC DNA]</scope>
    <source>
        <strain evidence="2 3">WY-20</strain>
    </source>
</reference>
<comment type="caution">
    <text evidence="2">The sequence shown here is derived from an EMBL/GenBank/DDBJ whole genome shotgun (WGS) entry which is preliminary data.</text>
</comment>
<evidence type="ECO:0000313" key="2">
    <source>
        <dbReference type="EMBL" id="MDO7868752.1"/>
    </source>
</evidence>
<organism evidence="2 3">
    <name type="scientific">Nocardioides jiangxiensis</name>
    <dbReference type="NCBI Taxonomy" id="3064524"/>
    <lineage>
        <taxon>Bacteria</taxon>
        <taxon>Bacillati</taxon>
        <taxon>Actinomycetota</taxon>
        <taxon>Actinomycetes</taxon>
        <taxon>Propionibacteriales</taxon>
        <taxon>Nocardioidaceae</taxon>
        <taxon>Nocardioides</taxon>
    </lineage>
</organism>
<dbReference type="PANTHER" id="PTHR47649:SF1">
    <property type="entry name" value="RIBONUCLEASE D"/>
    <property type="match status" value="1"/>
</dbReference>
<dbReference type="InterPro" id="IPR036397">
    <property type="entry name" value="RNaseH_sf"/>
</dbReference>
<dbReference type="Gene3D" id="1.10.150.80">
    <property type="entry name" value="HRDC domain"/>
    <property type="match status" value="2"/>
</dbReference>
<dbReference type="Pfam" id="PF18305">
    <property type="entry name" value="DNA_pol_A_exoN"/>
    <property type="match status" value="1"/>
</dbReference>
<dbReference type="CDD" id="cd06142">
    <property type="entry name" value="RNaseD_exo"/>
    <property type="match status" value="1"/>
</dbReference>
<dbReference type="Pfam" id="PF00570">
    <property type="entry name" value="HRDC"/>
    <property type="match status" value="1"/>
</dbReference>
<gene>
    <name evidence="2" type="ORF">Q5722_10270</name>
</gene>
<dbReference type="RefSeq" id="WP_305028111.1">
    <property type="nucleotide sequence ID" value="NZ_JAUQTA010000001.1"/>
</dbReference>
<dbReference type="Gene3D" id="3.30.420.10">
    <property type="entry name" value="Ribonuclease H-like superfamily/Ribonuclease H"/>
    <property type="match status" value="1"/>
</dbReference>
<evidence type="ECO:0000313" key="3">
    <source>
        <dbReference type="Proteomes" id="UP001233314"/>
    </source>
</evidence>
<dbReference type="Proteomes" id="UP001233314">
    <property type="component" value="Unassembled WGS sequence"/>
</dbReference>
<accession>A0ABT9B1L7</accession>
<dbReference type="PANTHER" id="PTHR47649">
    <property type="entry name" value="RIBONUCLEASE D"/>
    <property type="match status" value="1"/>
</dbReference>
<dbReference type="InterPro" id="IPR041605">
    <property type="entry name" value="Exo_C"/>
</dbReference>
<evidence type="ECO:0000259" key="1">
    <source>
        <dbReference type="PROSITE" id="PS50967"/>
    </source>
</evidence>
<dbReference type="SMART" id="SM00474">
    <property type="entry name" value="35EXOc"/>
    <property type="match status" value="1"/>
</dbReference>
<dbReference type="SUPFAM" id="SSF53098">
    <property type="entry name" value="Ribonuclease H-like"/>
    <property type="match status" value="1"/>
</dbReference>